<name>A0A881SY07_SWPV</name>
<keyword evidence="4" id="KW-0378">Hydrolase</keyword>
<keyword evidence="6" id="KW-0946">Virion</keyword>
<dbReference type="SUPFAM" id="SSF54001">
    <property type="entry name" value="Cysteine proteinases"/>
    <property type="match status" value="1"/>
</dbReference>
<organism evidence="7">
    <name type="scientific">Swinepox virus</name>
    <name type="common">SWPV</name>
    <dbReference type="NCBI Taxonomy" id="10276"/>
    <lineage>
        <taxon>Viruses</taxon>
        <taxon>Varidnaviria</taxon>
        <taxon>Bamfordvirae</taxon>
        <taxon>Nucleocytoviricota</taxon>
        <taxon>Pokkesviricetes</taxon>
        <taxon>Chitovirales</taxon>
        <taxon>Poxviridae</taxon>
        <taxon>Chordopoxvirinae</taxon>
        <taxon>Suipoxvirus</taxon>
        <taxon>Suipoxvirus swinepox</taxon>
    </lineage>
</organism>
<dbReference type="Pfam" id="PF03290">
    <property type="entry name" value="Peptidase_C57"/>
    <property type="match status" value="1"/>
</dbReference>
<evidence type="ECO:0000256" key="6">
    <source>
        <dbReference type="ARBA" id="ARBA00022844"/>
    </source>
</evidence>
<evidence type="ECO:0000313" key="7">
    <source>
        <dbReference type="EMBL" id="QQG31535.1"/>
    </source>
</evidence>
<evidence type="ECO:0000256" key="5">
    <source>
        <dbReference type="ARBA" id="ARBA00022807"/>
    </source>
</evidence>
<evidence type="ECO:0000256" key="3">
    <source>
        <dbReference type="ARBA" id="ARBA00022670"/>
    </source>
</evidence>
<reference evidence="7" key="1">
    <citation type="journal article" date="2021" name="Arch. Virol.">
        <title>First complete genome characterization of swinepox virus directly from a clinical sample indicates divergence of a Eurasian-lineage virus.</title>
        <authorList>
            <person name="Aasdev A."/>
            <person name="Mishra A."/>
            <person name="Bora D.P."/>
            <person name="Kurkure N.V."/>
            <person name="Barman N.N."/>
            <person name="Raut A.A."/>
        </authorList>
    </citation>
    <scope>NUCLEOTIDE SEQUENCE</scope>
    <source>
        <strain evidence="7">SwPV/India-Assam/16</strain>
    </source>
</reference>
<dbReference type="InterPro" id="IPR038765">
    <property type="entry name" value="Papain-like_cys_pep_sf"/>
</dbReference>
<comment type="similarity">
    <text evidence="2">Belongs to the peptidase C57 family.</text>
</comment>
<keyword evidence="5" id="KW-0788">Thiol protease</keyword>
<dbReference type="GO" id="GO:0008234">
    <property type="term" value="F:cysteine-type peptidase activity"/>
    <property type="evidence" value="ECO:0007669"/>
    <property type="project" value="UniProtKB-KW"/>
</dbReference>
<sequence>MERYTDLVINKIPELGFTNLLSYIYSESGLCFNLDISKFLTNCNGYVIDRYDKSYSAGKVSCIPISILLELVKSKYLDISDDIKTNPNSIDEEISLKRYLINRLKNQYDSIQKIFELPTSVPIQYFFKPKLKEKVSRAIDFSQMDLKIDDLSRIGGCTGENDKIIKIKYEPDKKAWMSNKSIQNLVFQFAHGSEVEYIGQYDMRFLNNIPIHDKFDVFLNKHILSYVLRDKIKKSDHRYVMFGFCYLSHWKCVIFDKEHHIVCFYDSGGNIPNEFHHYDNFYFYSFSDGFNKNDRYISNLDNSNCDIDVLFRFFEYSFNAKLGFINVEVNQLLESECGMFISIFMIICTQTPPKGFKSIRKIYTFFKFLADKKITLFKSILFNMNDISIDIEYLESPALDEYKKMEKWTMKAITTLYNKITHKSNKIINNKNE</sequence>
<proteinExistence type="inferred from homology"/>
<dbReference type="GO" id="GO:0044423">
    <property type="term" value="C:virion component"/>
    <property type="evidence" value="ECO:0007669"/>
    <property type="project" value="UniProtKB-KW"/>
</dbReference>
<evidence type="ECO:0000256" key="4">
    <source>
        <dbReference type="ARBA" id="ARBA00022801"/>
    </source>
</evidence>
<keyword evidence="3" id="KW-0645">Protease</keyword>
<organismHost>
    <name type="scientific">Sus scrofa</name>
    <name type="common">Pig</name>
    <dbReference type="NCBI Taxonomy" id="9823"/>
</organismHost>
<dbReference type="GO" id="GO:0006508">
    <property type="term" value="P:proteolysis"/>
    <property type="evidence" value="ECO:0007669"/>
    <property type="project" value="UniProtKB-KW"/>
</dbReference>
<evidence type="ECO:0000256" key="1">
    <source>
        <dbReference type="ARBA" id="ARBA00004328"/>
    </source>
</evidence>
<dbReference type="Proteomes" id="UP000671927">
    <property type="component" value="Segment"/>
</dbReference>
<dbReference type="InterPro" id="IPR004970">
    <property type="entry name" value="Peptidase_C57"/>
</dbReference>
<gene>
    <name evidence="7" type="primary">SwPV044</name>
</gene>
<evidence type="ECO:0000256" key="2">
    <source>
        <dbReference type="ARBA" id="ARBA00010786"/>
    </source>
</evidence>
<protein>
    <submittedName>
        <fullName evidence="7">Virion core protein</fullName>
    </submittedName>
</protein>
<comment type="subcellular location">
    <subcellularLocation>
        <location evidence="1">Virion</location>
    </subcellularLocation>
</comment>
<accession>A0A881SY07</accession>
<dbReference type="EMBL" id="MW036632">
    <property type="protein sequence ID" value="QQG31535.1"/>
    <property type="molecule type" value="Genomic_DNA"/>
</dbReference>